<protein>
    <submittedName>
        <fullName evidence="3">Flagellar hook-length control protein FliK</fullName>
    </submittedName>
</protein>
<dbReference type="InterPro" id="IPR021136">
    <property type="entry name" value="Flagellar_hook_control-like_C"/>
</dbReference>
<comment type="caution">
    <text evidence="3">The sequence shown here is derived from an EMBL/GenBank/DDBJ whole genome shotgun (WGS) entry which is preliminary data.</text>
</comment>
<keyword evidence="3" id="KW-0966">Cell projection</keyword>
<dbReference type="Gene3D" id="3.30.750.140">
    <property type="match status" value="1"/>
</dbReference>
<feature type="non-terminal residue" evidence="3">
    <location>
        <position position="1"/>
    </location>
</feature>
<dbReference type="Proteomes" id="UP001205890">
    <property type="component" value="Unassembled WGS sequence"/>
</dbReference>
<feature type="region of interest" description="Disordered" evidence="1">
    <location>
        <begin position="34"/>
        <end position="119"/>
    </location>
</feature>
<dbReference type="Pfam" id="PF02120">
    <property type="entry name" value="Flg_hook"/>
    <property type="match status" value="1"/>
</dbReference>
<evidence type="ECO:0000259" key="2">
    <source>
        <dbReference type="Pfam" id="PF02120"/>
    </source>
</evidence>
<organism evidence="3 4">
    <name type="scientific">Alsobacter ponti</name>
    <dbReference type="NCBI Taxonomy" id="2962936"/>
    <lineage>
        <taxon>Bacteria</taxon>
        <taxon>Pseudomonadati</taxon>
        <taxon>Pseudomonadota</taxon>
        <taxon>Alphaproteobacteria</taxon>
        <taxon>Hyphomicrobiales</taxon>
        <taxon>Alsobacteraceae</taxon>
        <taxon>Alsobacter</taxon>
    </lineage>
</organism>
<name>A0ABT1LHG2_9HYPH</name>
<proteinExistence type="predicted"/>
<feature type="domain" description="Flagellar hook-length control protein-like C-terminal" evidence="2">
    <location>
        <begin position="133"/>
        <end position="212"/>
    </location>
</feature>
<keyword evidence="4" id="KW-1185">Reference proteome</keyword>
<dbReference type="InterPro" id="IPR038610">
    <property type="entry name" value="FliK-like_C_sf"/>
</dbReference>
<evidence type="ECO:0000313" key="3">
    <source>
        <dbReference type="EMBL" id="MCP8940947.1"/>
    </source>
</evidence>
<dbReference type="RefSeq" id="WP_254746266.1">
    <property type="nucleotide sequence ID" value="NZ_JANCLU010000030.1"/>
</dbReference>
<feature type="compositionally biased region" description="Pro residues" evidence="1">
    <location>
        <begin position="42"/>
        <end position="54"/>
    </location>
</feature>
<dbReference type="CDD" id="cd17470">
    <property type="entry name" value="T3SS_Flik_C"/>
    <property type="match status" value="1"/>
</dbReference>
<accession>A0ABT1LHG2</accession>
<feature type="compositionally biased region" description="Basic and acidic residues" evidence="1">
    <location>
        <begin position="64"/>
        <end position="73"/>
    </location>
</feature>
<reference evidence="3 4" key="1">
    <citation type="submission" date="2022-07" db="EMBL/GenBank/DDBJ databases">
        <authorList>
            <person name="Li W.-J."/>
            <person name="Deng Q.-Q."/>
        </authorList>
    </citation>
    <scope>NUCLEOTIDE SEQUENCE [LARGE SCALE GENOMIC DNA]</scope>
    <source>
        <strain evidence="3 4">SYSU M60028</strain>
    </source>
</reference>
<keyword evidence="3" id="KW-0282">Flagellum</keyword>
<evidence type="ECO:0000313" key="4">
    <source>
        <dbReference type="Proteomes" id="UP001205890"/>
    </source>
</evidence>
<gene>
    <name evidence="3" type="ORF">NK718_20670</name>
</gene>
<sequence>AAEPLWGGRPRPSPEVLDDLLVWAAIGLAVAQSSSAGSLGPGPTPAPGESPTPAPSAANAEAVSHPDERRKAAPAEPAAPGGQTFTARVFELPPATPGAPRVEAADAAQPGPAAPAPPATPVAMVPIEIGMRALEGARQFQIRLHPEEYGRVDVKLDLDGDGRVKAHLVVDRVETLALLQRDARTLERAFEQAGLKTGDGALQFSLGQQGQQGQQGQPHHPDAARRAFARPDLRAEPSPEARLNAALRGVRVGASGLDISI</sequence>
<evidence type="ECO:0000256" key="1">
    <source>
        <dbReference type="SAM" id="MobiDB-lite"/>
    </source>
</evidence>
<dbReference type="EMBL" id="JANCLU010000030">
    <property type="protein sequence ID" value="MCP8940947.1"/>
    <property type="molecule type" value="Genomic_DNA"/>
</dbReference>
<keyword evidence="3" id="KW-0969">Cilium</keyword>